<gene>
    <name evidence="1" type="ORF">HYPSUDRAFT_893746</name>
</gene>
<proteinExistence type="predicted"/>
<sequence length="241" mass="25953">MLCTERHRLAIYTRSVLNRNHAQADPGGPSARRPLRTFTLFSGASSPQPLHHAYITRNASESLRLPCSAPPPAAASSHIAVHRTLGVRAVSGVGRRAMQVYAWCGRSGCVRGRHGCRVCTRRVRVSSSYECVQDAMRVLTHPAPMERGGGAALDGLRTGGCTASLLLSNILFRLCSASNATAGTSRGLRKCASALHAPARTGFEHPRLACFTPFPGLPRCNKNLVPRLRSAVFVHVLLERG</sequence>
<accession>A0A0D2KXY1</accession>
<keyword evidence="2" id="KW-1185">Reference proteome</keyword>
<protein>
    <submittedName>
        <fullName evidence="1">Uncharacterized protein</fullName>
    </submittedName>
</protein>
<evidence type="ECO:0000313" key="2">
    <source>
        <dbReference type="Proteomes" id="UP000054270"/>
    </source>
</evidence>
<dbReference type="Proteomes" id="UP000054270">
    <property type="component" value="Unassembled WGS sequence"/>
</dbReference>
<dbReference type="EMBL" id="KN817578">
    <property type="protein sequence ID" value="KJA19382.1"/>
    <property type="molecule type" value="Genomic_DNA"/>
</dbReference>
<reference evidence="2" key="1">
    <citation type="submission" date="2014-04" db="EMBL/GenBank/DDBJ databases">
        <title>Evolutionary Origins and Diversification of the Mycorrhizal Mutualists.</title>
        <authorList>
            <consortium name="DOE Joint Genome Institute"/>
            <consortium name="Mycorrhizal Genomics Consortium"/>
            <person name="Kohler A."/>
            <person name="Kuo A."/>
            <person name="Nagy L.G."/>
            <person name="Floudas D."/>
            <person name="Copeland A."/>
            <person name="Barry K.W."/>
            <person name="Cichocki N."/>
            <person name="Veneault-Fourrey C."/>
            <person name="LaButti K."/>
            <person name="Lindquist E.A."/>
            <person name="Lipzen A."/>
            <person name="Lundell T."/>
            <person name="Morin E."/>
            <person name="Murat C."/>
            <person name="Riley R."/>
            <person name="Ohm R."/>
            <person name="Sun H."/>
            <person name="Tunlid A."/>
            <person name="Henrissat B."/>
            <person name="Grigoriev I.V."/>
            <person name="Hibbett D.S."/>
            <person name="Martin F."/>
        </authorList>
    </citation>
    <scope>NUCLEOTIDE SEQUENCE [LARGE SCALE GENOMIC DNA]</scope>
    <source>
        <strain evidence="2">FD-334 SS-4</strain>
    </source>
</reference>
<evidence type="ECO:0000313" key="1">
    <source>
        <dbReference type="EMBL" id="KJA19382.1"/>
    </source>
</evidence>
<dbReference type="AlphaFoldDB" id="A0A0D2KXY1"/>
<name>A0A0D2KXY1_HYPSF</name>
<organism evidence="1 2">
    <name type="scientific">Hypholoma sublateritium (strain FD-334 SS-4)</name>
    <dbReference type="NCBI Taxonomy" id="945553"/>
    <lineage>
        <taxon>Eukaryota</taxon>
        <taxon>Fungi</taxon>
        <taxon>Dikarya</taxon>
        <taxon>Basidiomycota</taxon>
        <taxon>Agaricomycotina</taxon>
        <taxon>Agaricomycetes</taxon>
        <taxon>Agaricomycetidae</taxon>
        <taxon>Agaricales</taxon>
        <taxon>Agaricineae</taxon>
        <taxon>Strophariaceae</taxon>
        <taxon>Hypholoma</taxon>
    </lineage>
</organism>